<accession>A0A8S5LIW9</accession>
<evidence type="ECO:0000313" key="1">
    <source>
        <dbReference type="EMBL" id="DAD69807.1"/>
    </source>
</evidence>
<protein>
    <submittedName>
        <fullName evidence="1">Uncharacterized protein</fullName>
    </submittedName>
</protein>
<proteinExistence type="predicted"/>
<dbReference type="EMBL" id="BK015856">
    <property type="protein sequence ID" value="DAD69807.1"/>
    <property type="molecule type" value="Genomic_DNA"/>
</dbReference>
<sequence length="40" mass="4399">MRWGIAHPLGYIIPLLFCQGSATSQRRGGHTPPIRGRPSL</sequence>
<reference evidence="1" key="1">
    <citation type="journal article" date="2021" name="Proc. Natl. Acad. Sci. U.S.A.">
        <title>A Catalog of Tens of Thousands of Viruses from Human Metagenomes Reveals Hidden Associations with Chronic Diseases.</title>
        <authorList>
            <person name="Tisza M.J."/>
            <person name="Buck C.B."/>
        </authorList>
    </citation>
    <scope>NUCLEOTIDE SEQUENCE</scope>
    <source>
        <strain evidence="1">CtfYP22</strain>
    </source>
</reference>
<organism evidence="1">
    <name type="scientific">Siphoviridae sp. ctfYP22</name>
    <dbReference type="NCBI Taxonomy" id="2827584"/>
    <lineage>
        <taxon>Viruses</taxon>
        <taxon>Duplodnaviria</taxon>
        <taxon>Heunggongvirae</taxon>
        <taxon>Uroviricota</taxon>
        <taxon>Caudoviricetes</taxon>
    </lineage>
</organism>
<name>A0A8S5LIW9_9CAUD</name>